<feature type="domain" description="N-acetyltransferase" evidence="4">
    <location>
        <begin position="3"/>
        <end position="153"/>
    </location>
</feature>
<keyword evidence="1 5" id="KW-0808">Transferase</keyword>
<dbReference type="NCBIfam" id="TIGR01575">
    <property type="entry name" value="rimI"/>
    <property type="match status" value="1"/>
</dbReference>
<evidence type="ECO:0000256" key="1">
    <source>
        <dbReference type="ARBA" id="ARBA00022679"/>
    </source>
</evidence>
<evidence type="ECO:0000256" key="3">
    <source>
        <dbReference type="RuleBase" id="RU363094"/>
    </source>
</evidence>
<evidence type="ECO:0000313" key="6">
    <source>
        <dbReference type="Proteomes" id="UP000199416"/>
    </source>
</evidence>
<dbReference type="InterPro" id="IPR006464">
    <property type="entry name" value="AcTrfase_RimI/Ard1"/>
</dbReference>
<dbReference type="InterPro" id="IPR050832">
    <property type="entry name" value="Bact_Acetyltransf"/>
</dbReference>
<evidence type="ECO:0000313" key="5">
    <source>
        <dbReference type="EMBL" id="SDC09258.1"/>
    </source>
</evidence>
<dbReference type="EMBL" id="FMZF01000001">
    <property type="protein sequence ID" value="SDC09258.1"/>
    <property type="molecule type" value="Genomic_DNA"/>
</dbReference>
<dbReference type="Gene3D" id="3.40.630.30">
    <property type="match status" value="1"/>
</dbReference>
<proteinExistence type="inferred from homology"/>
<accession>A0A1G6IRZ7</accession>
<dbReference type="STRING" id="1190417.SAMN05660690_0503"/>
<keyword evidence="5" id="KW-0687">Ribonucleoprotein</keyword>
<comment type="subcellular location">
    <subcellularLocation>
        <location evidence="3">Cytoplasm</location>
    </subcellularLocation>
</comment>
<dbReference type="Proteomes" id="UP000199416">
    <property type="component" value="Unassembled WGS sequence"/>
</dbReference>
<dbReference type="CDD" id="cd04301">
    <property type="entry name" value="NAT_SF"/>
    <property type="match status" value="1"/>
</dbReference>
<dbReference type="GO" id="GO:0008999">
    <property type="term" value="F:protein-N-terminal-alanine acetyltransferase activity"/>
    <property type="evidence" value="ECO:0007669"/>
    <property type="project" value="UniProtKB-EC"/>
</dbReference>
<dbReference type="AlphaFoldDB" id="A0A1G6IRZ7"/>
<dbReference type="SUPFAM" id="SSF55729">
    <property type="entry name" value="Acyl-CoA N-acyltransferases (Nat)"/>
    <property type="match status" value="1"/>
</dbReference>
<keyword evidence="6" id="KW-1185">Reference proteome</keyword>
<comment type="catalytic activity">
    <reaction evidence="3">
        <text>N-terminal L-alanyl-[ribosomal protein bS18] + acetyl-CoA = N-terminal N(alpha)-acetyl-L-alanyl-[ribosomal protein bS18] + CoA + H(+)</text>
        <dbReference type="Rhea" id="RHEA:43756"/>
        <dbReference type="Rhea" id="RHEA-COMP:10676"/>
        <dbReference type="Rhea" id="RHEA-COMP:10677"/>
        <dbReference type="ChEBI" id="CHEBI:15378"/>
        <dbReference type="ChEBI" id="CHEBI:57287"/>
        <dbReference type="ChEBI" id="CHEBI:57288"/>
        <dbReference type="ChEBI" id="CHEBI:64718"/>
        <dbReference type="ChEBI" id="CHEBI:83683"/>
        <dbReference type="EC" id="2.3.1.266"/>
    </reaction>
</comment>
<dbReference type="GO" id="GO:0005737">
    <property type="term" value="C:cytoplasm"/>
    <property type="evidence" value="ECO:0007669"/>
    <property type="project" value="UniProtKB-SubCell"/>
</dbReference>
<dbReference type="GO" id="GO:0005840">
    <property type="term" value="C:ribosome"/>
    <property type="evidence" value="ECO:0007669"/>
    <property type="project" value="UniProtKB-KW"/>
</dbReference>
<comment type="function">
    <text evidence="3">Acetylates the N-terminal alanine of ribosomal protein bS18.</text>
</comment>
<keyword evidence="3" id="KW-0963">Cytoplasm</keyword>
<dbReference type="InterPro" id="IPR000182">
    <property type="entry name" value="GNAT_dom"/>
</dbReference>
<evidence type="ECO:0000256" key="2">
    <source>
        <dbReference type="ARBA" id="ARBA00023315"/>
    </source>
</evidence>
<dbReference type="PROSITE" id="PS51186">
    <property type="entry name" value="GNAT"/>
    <property type="match status" value="1"/>
</dbReference>
<gene>
    <name evidence="5" type="ORF">SAMN05660690_0503</name>
</gene>
<dbReference type="InterPro" id="IPR016181">
    <property type="entry name" value="Acyl_CoA_acyltransferase"/>
</dbReference>
<keyword evidence="2" id="KW-0012">Acyltransferase</keyword>
<name>A0A1G6IRZ7_9ACTN</name>
<comment type="similarity">
    <text evidence="3">Belongs to the acetyltransferase family. RimI subfamily.</text>
</comment>
<dbReference type="PANTHER" id="PTHR43877">
    <property type="entry name" value="AMINOALKYLPHOSPHONATE N-ACETYLTRANSFERASE-RELATED-RELATED"/>
    <property type="match status" value="1"/>
</dbReference>
<dbReference type="Pfam" id="PF00583">
    <property type="entry name" value="Acetyltransf_1"/>
    <property type="match status" value="1"/>
</dbReference>
<organism evidence="5 6">
    <name type="scientific">Geodermatophilus telluris</name>
    <dbReference type="NCBI Taxonomy" id="1190417"/>
    <lineage>
        <taxon>Bacteria</taxon>
        <taxon>Bacillati</taxon>
        <taxon>Actinomycetota</taxon>
        <taxon>Actinomycetes</taxon>
        <taxon>Geodermatophilales</taxon>
        <taxon>Geodermatophilaceae</taxon>
        <taxon>Geodermatophilus</taxon>
    </lineage>
</organism>
<protein>
    <recommendedName>
        <fullName evidence="3">[Ribosomal protein bS18]-alanine N-acetyltransferase</fullName>
        <ecNumber evidence="3">2.3.1.266</ecNumber>
    </recommendedName>
</protein>
<evidence type="ECO:0000259" key="4">
    <source>
        <dbReference type="PROSITE" id="PS51186"/>
    </source>
</evidence>
<keyword evidence="5" id="KW-0689">Ribosomal protein</keyword>
<reference evidence="6" key="1">
    <citation type="submission" date="2016-10" db="EMBL/GenBank/DDBJ databases">
        <authorList>
            <person name="Varghese N."/>
            <person name="Submissions S."/>
        </authorList>
    </citation>
    <scope>NUCLEOTIDE SEQUENCE [LARGE SCALE GENOMIC DNA]</scope>
    <source>
        <strain evidence="6">DSM 45421</strain>
    </source>
</reference>
<sequence>MSVRLRPMRLADLDAVLALEEELFAPDTWTRAMYRDELARTDTRHYLVAVDTADGDGGTVVGYAGLIAYADEAHVATIGVAGARQGEGIGAQLLDALLTEADRRSPVVLLEVRADNPVAQGLYRRRGFTEIGRRPRYYQPSGTDAVVMRREVRR</sequence>
<dbReference type="RefSeq" id="WP_245691741.1">
    <property type="nucleotide sequence ID" value="NZ_FMZF01000001.1"/>
</dbReference>
<dbReference type="EC" id="2.3.1.266" evidence="3"/>